<feature type="region of interest" description="Disordered" evidence="1">
    <location>
        <begin position="231"/>
        <end position="267"/>
    </location>
</feature>
<dbReference type="AlphaFoldDB" id="A0A2T8KWI5"/>
<feature type="compositionally biased region" description="Pro residues" evidence="1">
    <location>
        <begin position="69"/>
        <end position="78"/>
    </location>
</feature>
<protein>
    <submittedName>
        <fullName evidence="2">Uncharacterized protein</fullName>
    </submittedName>
</protein>
<organism evidence="2">
    <name type="scientific">Panicum hallii</name>
    <dbReference type="NCBI Taxonomy" id="206008"/>
    <lineage>
        <taxon>Eukaryota</taxon>
        <taxon>Viridiplantae</taxon>
        <taxon>Streptophyta</taxon>
        <taxon>Embryophyta</taxon>
        <taxon>Tracheophyta</taxon>
        <taxon>Spermatophyta</taxon>
        <taxon>Magnoliopsida</taxon>
        <taxon>Liliopsida</taxon>
        <taxon>Poales</taxon>
        <taxon>Poaceae</taxon>
        <taxon>PACMAD clade</taxon>
        <taxon>Panicoideae</taxon>
        <taxon>Panicodae</taxon>
        <taxon>Paniceae</taxon>
        <taxon>Panicinae</taxon>
        <taxon>Panicum</taxon>
        <taxon>Panicum sect. Panicum</taxon>
    </lineage>
</organism>
<accession>A0A2T8KWI5</accession>
<proteinExistence type="predicted"/>
<sequence length="354" mass="37744">MYILYSKTKRNGILNKKRNGILTVCTSALLQRAQKIGVALRPVGGSAGALLQVGSFAGTGAGAGGARPRPLPSEAPQPPERRSQPRRARRLGGVALGRRRHGRLRDLDRQDARGAGGSALVPVGGHRHGVERAPVGHPEEHAGGQCRGVARGLRRHRREKRRARRRIGLGDGEAAERAGSVGREPRVDALGVEAVAAAGQEPRRLAVLELREAHGALHRALLRLLGTRRRRAVHRDGQRAQQLRVDAPGSGPDPTITTATAAPPPRARRVFLAPLSVPGVEAVLERDEDEGEDDEEQEDPRHGEDAAELHGTRRGRHGRRGGVIGGAGAAARLRRARGPGGALFGVLRHAARPN</sequence>
<reference evidence="2" key="1">
    <citation type="submission" date="2018-04" db="EMBL/GenBank/DDBJ databases">
        <title>WGS assembly of Panicum hallii.</title>
        <authorList>
            <person name="Lovell J."/>
            <person name="Jenkins J."/>
            <person name="Lowry D."/>
            <person name="Mamidi S."/>
            <person name="Sreedasyam A."/>
            <person name="Weng X."/>
            <person name="Barry K."/>
            <person name="Bonette J."/>
            <person name="Campitelli B."/>
            <person name="Daum C."/>
            <person name="Gordon S."/>
            <person name="Gould B."/>
            <person name="Lipzen A."/>
            <person name="Macqueen A."/>
            <person name="Palacio-Mejia J."/>
            <person name="Plott C."/>
            <person name="Shakirov E."/>
            <person name="Shu S."/>
            <person name="Yoshinaga Y."/>
            <person name="Zane M."/>
            <person name="Rokhsar D."/>
            <person name="Grimwood J."/>
            <person name="Schmutz J."/>
            <person name="Juenger T."/>
        </authorList>
    </citation>
    <scope>NUCLEOTIDE SEQUENCE [LARGE SCALE GENOMIC DNA]</scope>
    <source>
        <strain evidence="2">FIL2</strain>
    </source>
</reference>
<name>A0A2T8KWI5_9POAL</name>
<dbReference type="EMBL" id="CM008046">
    <property type="protein sequence ID" value="PVH66525.1"/>
    <property type="molecule type" value="Genomic_DNA"/>
</dbReference>
<feature type="region of interest" description="Disordered" evidence="1">
    <location>
        <begin position="61"/>
        <end position="164"/>
    </location>
</feature>
<feature type="compositionally biased region" description="Basic and acidic residues" evidence="1">
    <location>
        <begin position="299"/>
        <end position="311"/>
    </location>
</feature>
<evidence type="ECO:0000256" key="1">
    <source>
        <dbReference type="SAM" id="MobiDB-lite"/>
    </source>
</evidence>
<feature type="region of interest" description="Disordered" evidence="1">
    <location>
        <begin position="282"/>
        <end position="324"/>
    </location>
</feature>
<feature type="compositionally biased region" description="Acidic residues" evidence="1">
    <location>
        <begin position="286"/>
        <end position="298"/>
    </location>
</feature>
<evidence type="ECO:0000313" key="2">
    <source>
        <dbReference type="EMBL" id="PVH66525.1"/>
    </source>
</evidence>
<gene>
    <name evidence="2" type="ORF">PAHAL_1G271000</name>
</gene>
<feature type="compositionally biased region" description="Basic residues" evidence="1">
    <location>
        <begin position="152"/>
        <end position="164"/>
    </location>
</feature>
<dbReference type="Proteomes" id="UP000243499">
    <property type="component" value="Chromosome 1"/>
</dbReference>
<dbReference type="Gramene" id="PVH66525">
    <property type="protein sequence ID" value="PVH66525"/>
    <property type="gene ID" value="PAHAL_1G271000"/>
</dbReference>